<dbReference type="SUPFAM" id="SSF88659">
    <property type="entry name" value="Sigma3 and sigma4 domains of RNA polymerase sigma factors"/>
    <property type="match status" value="1"/>
</dbReference>
<dbReference type="GO" id="GO:0016987">
    <property type="term" value="F:sigma factor activity"/>
    <property type="evidence" value="ECO:0007669"/>
    <property type="project" value="UniProtKB-KW"/>
</dbReference>
<dbReference type="Pfam" id="PF04542">
    <property type="entry name" value="Sigma70_r2"/>
    <property type="match status" value="1"/>
</dbReference>
<keyword evidence="4" id="KW-0238">DNA-binding</keyword>
<dbReference type="SUPFAM" id="SSF88946">
    <property type="entry name" value="Sigma2 domain of RNA polymerase sigma factors"/>
    <property type="match status" value="1"/>
</dbReference>
<organism evidence="8 9">
    <name type="scientific">Corynebacterium tapiri</name>
    <dbReference type="NCBI Taxonomy" id="1448266"/>
    <lineage>
        <taxon>Bacteria</taxon>
        <taxon>Bacillati</taxon>
        <taxon>Actinomycetota</taxon>
        <taxon>Actinomycetes</taxon>
        <taxon>Mycobacteriales</taxon>
        <taxon>Corynebacteriaceae</taxon>
        <taxon>Corynebacterium</taxon>
    </lineage>
</organism>
<dbReference type="AlphaFoldDB" id="A0A5C4U4K3"/>
<evidence type="ECO:0000313" key="9">
    <source>
        <dbReference type="Proteomes" id="UP000312032"/>
    </source>
</evidence>
<dbReference type="Gene3D" id="1.10.10.10">
    <property type="entry name" value="Winged helix-like DNA-binding domain superfamily/Winged helix DNA-binding domain"/>
    <property type="match status" value="1"/>
</dbReference>
<evidence type="ECO:0000256" key="5">
    <source>
        <dbReference type="ARBA" id="ARBA00023163"/>
    </source>
</evidence>
<dbReference type="Pfam" id="PF08281">
    <property type="entry name" value="Sigma70_r4_2"/>
    <property type="match status" value="1"/>
</dbReference>
<reference evidence="8 9" key="1">
    <citation type="submission" date="2019-06" db="EMBL/GenBank/DDBJ databases">
        <authorList>
            <person name="Li J."/>
        </authorList>
    </citation>
    <scope>NUCLEOTIDE SEQUENCE [LARGE SCALE GENOMIC DNA]</scope>
    <source>
        <strain evidence="8 9">LMG 28165</strain>
    </source>
</reference>
<dbReference type="InterPro" id="IPR013249">
    <property type="entry name" value="RNA_pol_sigma70_r4_t2"/>
</dbReference>
<keyword evidence="5" id="KW-0804">Transcription</keyword>
<dbReference type="EMBL" id="VDHJ01000005">
    <property type="protein sequence ID" value="TNL98501.1"/>
    <property type="molecule type" value="Genomic_DNA"/>
</dbReference>
<feature type="domain" description="RNA polymerase sigma factor 70 region 4 type 2" evidence="7">
    <location>
        <begin position="126"/>
        <end position="178"/>
    </location>
</feature>
<dbReference type="NCBIfam" id="NF007230">
    <property type="entry name" value="PRK09648.1"/>
    <property type="match status" value="1"/>
</dbReference>
<dbReference type="PANTHER" id="PTHR43133:SF58">
    <property type="entry name" value="ECF RNA POLYMERASE SIGMA FACTOR SIGD"/>
    <property type="match status" value="1"/>
</dbReference>
<evidence type="ECO:0000256" key="1">
    <source>
        <dbReference type="ARBA" id="ARBA00010641"/>
    </source>
</evidence>
<keyword evidence="2" id="KW-0805">Transcription regulation</keyword>
<dbReference type="InterPro" id="IPR007627">
    <property type="entry name" value="RNA_pol_sigma70_r2"/>
</dbReference>
<accession>A0A5C4U4K3</accession>
<dbReference type="Gene3D" id="1.10.1740.10">
    <property type="match status" value="1"/>
</dbReference>
<keyword evidence="3" id="KW-0731">Sigma factor</keyword>
<feature type="domain" description="RNA polymerase sigma-70 region 2" evidence="6">
    <location>
        <begin position="27"/>
        <end position="96"/>
    </location>
</feature>
<name>A0A5C4U4K3_9CORY</name>
<evidence type="ECO:0000256" key="4">
    <source>
        <dbReference type="ARBA" id="ARBA00023125"/>
    </source>
</evidence>
<dbReference type="Proteomes" id="UP000312032">
    <property type="component" value="Unassembled WGS sequence"/>
</dbReference>
<dbReference type="NCBIfam" id="TIGR02937">
    <property type="entry name" value="sigma70-ECF"/>
    <property type="match status" value="1"/>
</dbReference>
<dbReference type="InterPro" id="IPR039425">
    <property type="entry name" value="RNA_pol_sigma-70-like"/>
</dbReference>
<dbReference type="GO" id="GO:0006352">
    <property type="term" value="P:DNA-templated transcription initiation"/>
    <property type="evidence" value="ECO:0007669"/>
    <property type="project" value="InterPro"/>
</dbReference>
<evidence type="ECO:0000259" key="6">
    <source>
        <dbReference type="Pfam" id="PF04542"/>
    </source>
</evidence>
<dbReference type="CDD" id="cd06171">
    <property type="entry name" value="Sigma70_r4"/>
    <property type="match status" value="1"/>
</dbReference>
<dbReference type="OrthoDB" id="160825at2"/>
<proteinExistence type="inferred from homology"/>
<comment type="similarity">
    <text evidence="1">Belongs to the sigma-70 factor family. ECF subfamily.</text>
</comment>
<comment type="caution">
    <text evidence="8">The sequence shown here is derived from an EMBL/GenBank/DDBJ whole genome shotgun (WGS) entry which is preliminary data.</text>
</comment>
<sequence>MSEFDEELAALVPAARQGDRRALKRLISLIYPKVLRYARARIGGGKSPTPEDVAQDVCLAVNNALPTYADQGKPFMAFVYGVAFNKVADAHRTLARDRLIPQEEMPDEVDVRHNPEETALTLDGSNRVRALLDCLNDKARDILILRIFVGLSAEETAEIVGSTPGAVRVAQHRALATLRKNIDTTSLTG</sequence>
<evidence type="ECO:0000256" key="2">
    <source>
        <dbReference type="ARBA" id="ARBA00023015"/>
    </source>
</evidence>
<dbReference type="InterPro" id="IPR013324">
    <property type="entry name" value="RNA_pol_sigma_r3/r4-like"/>
</dbReference>
<evidence type="ECO:0000313" key="8">
    <source>
        <dbReference type="EMBL" id="TNL98501.1"/>
    </source>
</evidence>
<dbReference type="RefSeq" id="WP_139465346.1">
    <property type="nucleotide sequence ID" value="NZ_VDHJ01000005.1"/>
</dbReference>
<keyword evidence="9" id="KW-1185">Reference proteome</keyword>
<gene>
    <name evidence="8" type="ORF">FHE74_04690</name>
</gene>
<protein>
    <submittedName>
        <fullName evidence="8">Sigma-70 family RNA polymerase sigma factor</fullName>
    </submittedName>
</protein>
<dbReference type="InterPro" id="IPR036388">
    <property type="entry name" value="WH-like_DNA-bd_sf"/>
</dbReference>
<evidence type="ECO:0000256" key="3">
    <source>
        <dbReference type="ARBA" id="ARBA00023082"/>
    </source>
</evidence>
<evidence type="ECO:0000259" key="7">
    <source>
        <dbReference type="Pfam" id="PF08281"/>
    </source>
</evidence>
<dbReference type="InterPro" id="IPR014284">
    <property type="entry name" value="RNA_pol_sigma-70_dom"/>
</dbReference>
<dbReference type="PANTHER" id="PTHR43133">
    <property type="entry name" value="RNA POLYMERASE ECF-TYPE SIGMA FACTO"/>
    <property type="match status" value="1"/>
</dbReference>
<dbReference type="GO" id="GO:0003677">
    <property type="term" value="F:DNA binding"/>
    <property type="evidence" value="ECO:0007669"/>
    <property type="project" value="UniProtKB-KW"/>
</dbReference>
<dbReference type="InterPro" id="IPR013325">
    <property type="entry name" value="RNA_pol_sigma_r2"/>
</dbReference>